<proteinExistence type="predicted"/>
<sequence length="110" mass="12373">MKPIGPHPPQKAEMPNSLYQRAWYPILLEHPPQDSLRDMVERSLKVHKAHVDWLGELPCTLQDTAEGIELVQCSMARTNQIALPESEVRLSDGPSSPEPPNRPYQGGLRV</sequence>
<dbReference type="Proteomes" id="UP001469553">
    <property type="component" value="Unassembled WGS sequence"/>
</dbReference>
<keyword evidence="3" id="KW-1185">Reference proteome</keyword>
<evidence type="ECO:0000313" key="3">
    <source>
        <dbReference type="Proteomes" id="UP001469553"/>
    </source>
</evidence>
<feature type="region of interest" description="Disordered" evidence="1">
    <location>
        <begin position="85"/>
        <end position="110"/>
    </location>
</feature>
<reference evidence="2 3" key="1">
    <citation type="submission" date="2021-06" db="EMBL/GenBank/DDBJ databases">
        <authorList>
            <person name="Palmer J.M."/>
        </authorList>
    </citation>
    <scope>NUCLEOTIDE SEQUENCE [LARGE SCALE GENOMIC DNA]</scope>
    <source>
        <strain evidence="2 3">AS_MEX2019</strain>
        <tissue evidence="2">Muscle</tissue>
    </source>
</reference>
<evidence type="ECO:0000256" key="1">
    <source>
        <dbReference type="SAM" id="MobiDB-lite"/>
    </source>
</evidence>
<gene>
    <name evidence="2" type="ORF">AMECASPLE_008843</name>
</gene>
<comment type="caution">
    <text evidence="2">The sequence shown here is derived from an EMBL/GenBank/DDBJ whole genome shotgun (WGS) entry which is preliminary data.</text>
</comment>
<accession>A0ABV0ZMC5</accession>
<name>A0ABV0ZMC5_9TELE</name>
<dbReference type="EMBL" id="JAHRIP010066313">
    <property type="protein sequence ID" value="MEQ2306498.1"/>
    <property type="molecule type" value="Genomic_DNA"/>
</dbReference>
<organism evidence="2 3">
    <name type="scientific">Ameca splendens</name>
    <dbReference type="NCBI Taxonomy" id="208324"/>
    <lineage>
        <taxon>Eukaryota</taxon>
        <taxon>Metazoa</taxon>
        <taxon>Chordata</taxon>
        <taxon>Craniata</taxon>
        <taxon>Vertebrata</taxon>
        <taxon>Euteleostomi</taxon>
        <taxon>Actinopterygii</taxon>
        <taxon>Neopterygii</taxon>
        <taxon>Teleostei</taxon>
        <taxon>Neoteleostei</taxon>
        <taxon>Acanthomorphata</taxon>
        <taxon>Ovalentaria</taxon>
        <taxon>Atherinomorphae</taxon>
        <taxon>Cyprinodontiformes</taxon>
        <taxon>Goodeidae</taxon>
        <taxon>Ameca</taxon>
    </lineage>
</organism>
<protein>
    <submittedName>
        <fullName evidence="2">Uncharacterized protein</fullName>
    </submittedName>
</protein>
<evidence type="ECO:0000313" key="2">
    <source>
        <dbReference type="EMBL" id="MEQ2306498.1"/>
    </source>
</evidence>